<dbReference type="Gene3D" id="3.30.559.10">
    <property type="entry name" value="Chloramphenicol acetyltransferase-like domain"/>
    <property type="match status" value="1"/>
</dbReference>
<evidence type="ECO:0000313" key="5">
    <source>
        <dbReference type="Proteomes" id="UP000565441"/>
    </source>
</evidence>
<feature type="region of interest" description="Disordered" evidence="2">
    <location>
        <begin position="109"/>
        <end position="158"/>
    </location>
</feature>
<gene>
    <name evidence="4" type="ORF">D9615_009634</name>
</gene>
<dbReference type="InterPro" id="IPR023213">
    <property type="entry name" value="CAT-like_dom_sf"/>
</dbReference>
<organism evidence="4 5">
    <name type="scientific">Tricholomella constricta</name>
    <dbReference type="NCBI Taxonomy" id="117010"/>
    <lineage>
        <taxon>Eukaryota</taxon>
        <taxon>Fungi</taxon>
        <taxon>Dikarya</taxon>
        <taxon>Basidiomycota</taxon>
        <taxon>Agaricomycotina</taxon>
        <taxon>Agaricomycetes</taxon>
        <taxon>Agaricomycetidae</taxon>
        <taxon>Agaricales</taxon>
        <taxon>Tricholomatineae</taxon>
        <taxon>Lyophyllaceae</taxon>
        <taxon>Tricholomella</taxon>
    </lineage>
</organism>
<reference evidence="4 5" key="1">
    <citation type="journal article" date="2020" name="ISME J.">
        <title>Uncovering the hidden diversity of litter-decomposition mechanisms in mushroom-forming fungi.</title>
        <authorList>
            <person name="Floudas D."/>
            <person name="Bentzer J."/>
            <person name="Ahren D."/>
            <person name="Johansson T."/>
            <person name="Persson P."/>
            <person name="Tunlid A."/>
        </authorList>
    </citation>
    <scope>NUCLEOTIDE SEQUENCE [LARGE SCALE GENOMIC DNA]</scope>
    <source>
        <strain evidence="4 5">CBS 661.87</strain>
    </source>
</reference>
<proteinExistence type="inferred from homology"/>
<dbReference type="Pfam" id="PF00755">
    <property type="entry name" value="Carn_acyltransf"/>
    <property type="match status" value="1"/>
</dbReference>
<dbReference type="GO" id="GO:0009437">
    <property type="term" value="P:carnitine metabolic process"/>
    <property type="evidence" value="ECO:0007669"/>
    <property type="project" value="TreeGrafter"/>
</dbReference>
<dbReference type="GO" id="GO:0005739">
    <property type="term" value="C:mitochondrion"/>
    <property type="evidence" value="ECO:0007669"/>
    <property type="project" value="TreeGrafter"/>
</dbReference>
<dbReference type="EMBL" id="JAACJP010000046">
    <property type="protein sequence ID" value="KAF5371519.1"/>
    <property type="molecule type" value="Genomic_DNA"/>
</dbReference>
<dbReference type="OrthoDB" id="240216at2759"/>
<dbReference type="PANTHER" id="PTHR22589:SF103">
    <property type="entry name" value="CARNITINE O-ACETYL-TRANSFERASE, ISOFORM A-RELATED"/>
    <property type="match status" value="1"/>
</dbReference>
<dbReference type="Proteomes" id="UP000565441">
    <property type="component" value="Unassembled WGS sequence"/>
</dbReference>
<evidence type="ECO:0000313" key="4">
    <source>
        <dbReference type="EMBL" id="KAF5371519.1"/>
    </source>
</evidence>
<protein>
    <recommendedName>
        <fullName evidence="3">Choline/carnitine acyltransferase domain-containing protein</fullName>
    </recommendedName>
</protein>
<dbReference type="InterPro" id="IPR000542">
    <property type="entry name" value="Carn_acyl_trans"/>
</dbReference>
<comment type="caution">
    <text evidence="4">The sequence shown here is derived from an EMBL/GenBank/DDBJ whole genome shotgun (WGS) entry which is preliminary data.</text>
</comment>
<accession>A0A8H5GV07</accession>
<dbReference type="AlphaFoldDB" id="A0A8H5GV07"/>
<dbReference type="GO" id="GO:0004092">
    <property type="term" value="F:carnitine O-acetyltransferase activity"/>
    <property type="evidence" value="ECO:0007669"/>
    <property type="project" value="TreeGrafter"/>
</dbReference>
<dbReference type="InterPro" id="IPR039551">
    <property type="entry name" value="Cho/carn_acyl_trans"/>
</dbReference>
<dbReference type="GO" id="GO:0005777">
    <property type="term" value="C:peroxisome"/>
    <property type="evidence" value="ECO:0007669"/>
    <property type="project" value="TreeGrafter"/>
</dbReference>
<feature type="compositionally biased region" description="Polar residues" evidence="2">
    <location>
        <begin position="126"/>
        <end position="139"/>
    </location>
</feature>
<keyword evidence="5" id="KW-1185">Reference proteome</keyword>
<evidence type="ECO:0000256" key="2">
    <source>
        <dbReference type="SAM" id="MobiDB-lite"/>
    </source>
</evidence>
<name>A0A8H5GV07_9AGAR</name>
<feature type="domain" description="Choline/carnitine acyltransferase" evidence="3">
    <location>
        <begin position="7"/>
        <end position="68"/>
    </location>
</feature>
<sequence>MHHHTSVFSSPSTEGRTFVEAMAAGLATIDPMHVRTLFQRTVARHMQYAAWAADGQGVDRHLFGLKKLLSSLYFDGWGYGEVVPDGYGPSYSASTSSSERMISTCYRTKPTVKPSSRPTAYRQMPGPSSRSSSGATTTKLGAAAIEDRTLHGDPTPIL</sequence>
<evidence type="ECO:0000259" key="3">
    <source>
        <dbReference type="Pfam" id="PF00755"/>
    </source>
</evidence>
<evidence type="ECO:0000256" key="1">
    <source>
        <dbReference type="ARBA" id="ARBA00005232"/>
    </source>
</evidence>
<dbReference type="SUPFAM" id="SSF52777">
    <property type="entry name" value="CoA-dependent acyltransferases"/>
    <property type="match status" value="1"/>
</dbReference>
<dbReference type="PANTHER" id="PTHR22589">
    <property type="entry name" value="CARNITINE O-ACYLTRANSFERASE"/>
    <property type="match status" value="1"/>
</dbReference>
<comment type="similarity">
    <text evidence="1">Belongs to the carnitine/choline acetyltransferase family.</text>
</comment>